<dbReference type="EMBL" id="FRFE01000012">
    <property type="protein sequence ID" value="SHO49070.1"/>
    <property type="molecule type" value="Genomic_DNA"/>
</dbReference>
<dbReference type="CDD" id="cd00009">
    <property type="entry name" value="AAA"/>
    <property type="match status" value="1"/>
</dbReference>
<dbReference type="Gene3D" id="3.40.50.2300">
    <property type="match status" value="1"/>
</dbReference>
<dbReference type="Gene3D" id="3.40.50.300">
    <property type="entry name" value="P-loop containing nucleotide triphosphate hydrolases"/>
    <property type="match status" value="1"/>
</dbReference>
<dbReference type="InterPro" id="IPR003593">
    <property type="entry name" value="AAA+_ATPase"/>
</dbReference>
<dbReference type="AlphaFoldDB" id="A0A1M7Y8W8"/>
<keyword evidence="5" id="KW-0804">Transcription</keyword>
<dbReference type="RefSeq" id="WP_073613956.1">
    <property type="nucleotide sequence ID" value="NZ_FRFE01000012.1"/>
</dbReference>
<keyword evidence="3" id="KW-0805">Transcription regulation</keyword>
<dbReference type="GO" id="GO:0005524">
    <property type="term" value="F:ATP binding"/>
    <property type="evidence" value="ECO:0007669"/>
    <property type="project" value="UniProtKB-KW"/>
</dbReference>
<keyword evidence="10" id="KW-1185">Reference proteome</keyword>
<feature type="domain" description="Sigma-54 factor interaction" evidence="7">
    <location>
        <begin position="137"/>
        <end position="366"/>
    </location>
</feature>
<dbReference type="SUPFAM" id="SSF52172">
    <property type="entry name" value="CheY-like"/>
    <property type="match status" value="1"/>
</dbReference>
<evidence type="ECO:0000259" key="7">
    <source>
        <dbReference type="PROSITE" id="PS50045"/>
    </source>
</evidence>
<dbReference type="Pfam" id="PF00072">
    <property type="entry name" value="Response_reg"/>
    <property type="match status" value="1"/>
</dbReference>
<dbReference type="InterPro" id="IPR011006">
    <property type="entry name" value="CheY-like_superfamily"/>
</dbReference>
<feature type="modified residue" description="4-aspartylphosphate" evidence="6">
    <location>
        <position position="52"/>
    </location>
</feature>
<sequence>MSQMLIIDDNIEACETIESLITRQSHLCDMAHTLKGGLERLNGNGYDVVFLDVHLPDGNGLEILPQIMALPNPPEVIILTGKGDPDGAELAIKGGVWDYILKPSSVREITLTLNRALKYRQEKNARTEQQSVDLSSVVGVSPGIKTSLQLTAKAARSDANVLITGETGTGKELFARTIHKNSRRAAQKFVVIDCASLTESLVESTLFGHRKGAFTGAQSDQLGLVKLADGGTLFLDEVGEMPLSLQKVFLRVLQERHFRPVGAAQEDTSNFRLIAATNRDLDMMVEQGNFRSDLLFRINTMHIRLPPLRKRIEDIKPLIVARMEYLQNNYGMAPKILADDLLTTLNSYEWPGNVRELFNILERAMVNADEDNTLYSFHLSRELRIQVAKAQIKQMTGSEVTSNEGGPANDGVRKIGHEIYKDIFDRSLPPLKEFKGMTEKIYLSELIRQCNGDISAILDKSELSRSHFYSLLKKYGLSL</sequence>
<dbReference type="FunFam" id="3.40.50.300:FF:000006">
    <property type="entry name" value="DNA-binding transcriptional regulator NtrC"/>
    <property type="match status" value="1"/>
</dbReference>
<dbReference type="CDD" id="cd00156">
    <property type="entry name" value="REC"/>
    <property type="match status" value="1"/>
</dbReference>
<dbReference type="PANTHER" id="PTHR32071">
    <property type="entry name" value="TRANSCRIPTIONAL REGULATORY PROTEIN"/>
    <property type="match status" value="1"/>
</dbReference>
<protein>
    <submittedName>
        <fullName evidence="9">Two-component system, NtrC family, response regulator</fullName>
    </submittedName>
</protein>
<dbReference type="PROSITE" id="PS00688">
    <property type="entry name" value="SIGMA54_INTERACT_3"/>
    <property type="match status" value="1"/>
</dbReference>
<dbReference type="GO" id="GO:0003677">
    <property type="term" value="F:DNA binding"/>
    <property type="evidence" value="ECO:0007669"/>
    <property type="project" value="UniProtKB-KW"/>
</dbReference>
<dbReference type="Gene3D" id="1.10.8.60">
    <property type="match status" value="1"/>
</dbReference>
<keyword evidence="4" id="KW-0238">DNA-binding</keyword>
<dbReference type="InterPro" id="IPR025662">
    <property type="entry name" value="Sigma_54_int_dom_ATP-bd_1"/>
</dbReference>
<accession>A0A1M7Y8W8</accession>
<dbReference type="GO" id="GO:0000160">
    <property type="term" value="P:phosphorelay signal transduction system"/>
    <property type="evidence" value="ECO:0007669"/>
    <property type="project" value="InterPro"/>
</dbReference>
<evidence type="ECO:0000256" key="4">
    <source>
        <dbReference type="ARBA" id="ARBA00023125"/>
    </source>
</evidence>
<name>A0A1M7Y8W8_9BACT</name>
<dbReference type="Pfam" id="PF25601">
    <property type="entry name" value="AAA_lid_14"/>
    <property type="match status" value="1"/>
</dbReference>
<dbReference type="PANTHER" id="PTHR32071:SF113">
    <property type="entry name" value="ALGINATE BIOSYNTHESIS TRANSCRIPTIONAL REGULATORY PROTEIN ALGB"/>
    <property type="match status" value="1"/>
</dbReference>
<dbReference type="InterPro" id="IPR058031">
    <property type="entry name" value="AAA_lid_NorR"/>
</dbReference>
<dbReference type="Pfam" id="PF00158">
    <property type="entry name" value="Sigma54_activat"/>
    <property type="match status" value="1"/>
</dbReference>
<evidence type="ECO:0000313" key="9">
    <source>
        <dbReference type="EMBL" id="SHO49070.1"/>
    </source>
</evidence>
<keyword evidence="6" id="KW-0597">Phosphoprotein</keyword>
<evidence type="ECO:0000256" key="5">
    <source>
        <dbReference type="ARBA" id="ARBA00023163"/>
    </source>
</evidence>
<organism evidence="9 10">
    <name type="scientific">Desulfopila aestuarii DSM 18488</name>
    <dbReference type="NCBI Taxonomy" id="1121416"/>
    <lineage>
        <taxon>Bacteria</taxon>
        <taxon>Pseudomonadati</taxon>
        <taxon>Thermodesulfobacteriota</taxon>
        <taxon>Desulfobulbia</taxon>
        <taxon>Desulfobulbales</taxon>
        <taxon>Desulfocapsaceae</taxon>
        <taxon>Desulfopila</taxon>
    </lineage>
</organism>
<dbReference type="GO" id="GO:0006355">
    <property type="term" value="P:regulation of DNA-templated transcription"/>
    <property type="evidence" value="ECO:0007669"/>
    <property type="project" value="InterPro"/>
</dbReference>
<dbReference type="Proteomes" id="UP000184603">
    <property type="component" value="Unassembled WGS sequence"/>
</dbReference>
<feature type="domain" description="Response regulatory" evidence="8">
    <location>
        <begin position="3"/>
        <end position="117"/>
    </location>
</feature>
<dbReference type="PROSITE" id="PS00675">
    <property type="entry name" value="SIGMA54_INTERACT_1"/>
    <property type="match status" value="1"/>
</dbReference>
<dbReference type="OrthoDB" id="9763792at2"/>
<evidence type="ECO:0000259" key="8">
    <source>
        <dbReference type="PROSITE" id="PS50110"/>
    </source>
</evidence>
<dbReference type="InterPro" id="IPR025944">
    <property type="entry name" value="Sigma_54_int_dom_CS"/>
</dbReference>
<proteinExistence type="predicted"/>
<keyword evidence="1" id="KW-0547">Nucleotide-binding</keyword>
<evidence type="ECO:0000256" key="6">
    <source>
        <dbReference type="PROSITE-ProRule" id="PRU00169"/>
    </source>
</evidence>
<dbReference type="STRING" id="1121416.SAMN02745220_02672"/>
<evidence type="ECO:0000256" key="3">
    <source>
        <dbReference type="ARBA" id="ARBA00023015"/>
    </source>
</evidence>
<dbReference type="PROSITE" id="PS50045">
    <property type="entry name" value="SIGMA54_INTERACT_4"/>
    <property type="match status" value="1"/>
</dbReference>
<dbReference type="Gene3D" id="1.10.10.60">
    <property type="entry name" value="Homeodomain-like"/>
    <property type="match status" value="1"/>
</dbReference>
<keyword evidence="2" id="KW-0067">ATP-binding</keyword>
<dbReference type="InterPro" id="IPR027417">
    <property type="entry name" value="P-loop_NTPase"/>
</dbReference>
<dbReference type="SMART" id="SM00382">
    <property type="entry name" value="AAA"/>
    <property type="match status" value="1"/>
</dbReference>
<dbReference type="PROSITE" id="PS00676">
    <property type="entry name" value="SIGMA54_INTERACT_2"/>
    <property type="match status" value="1"/>
</dbReference>
<reference evidence="9 10" key="1">
    <citation type="submission" date="2016-12" db="EMBL/GenBank/DDBJ databases">
        <authorList>
            <person name="Song W.-J."/>
            <person name="Kurnit D.M."/>
        </authorList>
    </citation>
    <scope>NUCLEOTIDE SEQUENCE [LARGE SCALE GENOMIC DNA]</scope>
    <source>
        <strain evidence="9 10">DSM 18488</strain>
    </source>
</reference>
<dbReference type="InterPro" id="IPR001789">
    <property type="entry name" value="Sig_transdc_resp-reg_receiver"/>
</dbReference>
<dbReference type="InterPro" id="IPR025943">
    <property type="entry name" value="Sigma_54_int_dom_ATP-bd_2"/>
</dbReference>
<gene>
    <name evidence="9" type="ORF">SAMN02745220_02672</name>
</gene>
<dbReference type="SUPFAM" id="SSF52540">
    <property type="entry name" value="P-loop containing nucleoside triphosphate hydrolases"/>
    <property type="match status" value="1"/>
</dbReference>
<dbReference type="SMART" id="SM00448">
    <property type="entry name" value="REC"/>
    <property type="match status" value="1"/>
</dbReference>
<evidence type="ECO:0000256" key="2">
    <source>
        <dbReference type="ARBA" id="ARBA00022840"/>
    </source>
</evidence>
<evidence type="ECO:0000256" key="1">
    <source>
        <dbReference type="ARBA" id="ARBA00022741"/>
    </source>
</evidence>
<dbReference type="InterPro" id="IPR002078">
    <property type="entry name" value="Sigma_54_int"/>
</dbReference>
<dbReference type="PROSITE" id="PS50110">
    <property type="entry name" value="RESPONSE_REGULATORY"/>
    <property type="match status" value="1"/>
</dbReference>
<evidence type="ECO:0000313" key="10">
    <source>
        <dbReference type="Proteomes" id="UP000184603"/>
    </source>
</evidence>